<dbReference type="OrthoDB" id="6139049at2759"/>
<reference evidence="1 2" key="1">
    <citation type="submission" date="2019-01" db="EMBL/GenBank/DDBJ databases">
        <title>A draft genome assembly of the solar-powered sea slug Elysia chlorotica.</title>
        <authorList>
            <person name="Cai H."/>
            <person name="Li Q."/>
            <person name="Fang X."/>
            <person name="Li J."/>
            <person name="Curtis N.E."/>
            <person name="Altenburger A."/>
            <person name="Shibata T."/>
            <person name="Feng M."/>
            <person name="Maeda T."/>
            <person name="Schwartz J.A."/>
            <person name="Shigenobu S."/>
            <person name="Lundholm N."/>
            <person name="Nishiyama T."/>
            <person name="Yang H."/>
            <person name="Hasebe M."/>
            <person name="Li S."/>
            <person name="Pierce S.K."/>
            <person name="Wang J."/>
        </authorList>
    </citation>
    <scope>NUCLEOTIDE SEQUENCE [LARGE SCALE GENOMIC DNA]</scope>
    <source>
        <strain evidence="1">EC2010</strain>
        <tissue evidence="1">Whole organism of an adult</tissue>
    </source>
</reference>
<organism evidence="1 2">
    <name type="scientific">Elysia chlorotica</name>
    <name type="common">Eastern emerald elysia</name>
    <name type="synonym">Sea slug</name>
    <dbReference type="NCBI Taxonomy" id="188477"/>
    <lineage>
        <taxon>Eukaryota</taxon>
        <taxon>Metazoa</taxon>
        <taxon>Spiralia</taxon>
        <taxon>Lophotrochozoa</taxon>
        <taxon>Mollusca</taxon>
        <taxon>Gastropoda</taxon>
        <taxon>Heterobranchia</taxon>
        <taxon>Euthyneura</taxon>
        <taxon>Panpulmonata</taxon>
        <taxon>Sacoglossa</taxon>
        <taxon>Placobranchoidea</taxon>
        <taxon>Plakobranchidae</taxon>
        <taxon>Elysia</taxon>
    </lineage>
</organism>
<dbReference type="AlphaFoldDB" id="A0A3S1B2Y8"/>
<protein>
    <recommendedName>
        <fullName evidence="3">Insulin-like domain-containing protein</fullName>
    </recommendedName>
</protein>
<name>A0A3S1B2Y8_ELYCH</name>
<comment type="caution">
    <text evidence="1">The sequence shown here is derived from an EMBL/GenBank/DDBJ whole genome shotgun (WGS) entry which is preliminary data.</text>
</comment>
<accession>A0A3S1B2Y8</accession>
<feature type="non-terminal residue" evidence="1">
    <location>
        <position position="1"/>
    </location>
</feature>
<gene>
    <name evidence="1" type="ORF">EGW08_017384</name>
</gene>
<evidence type="ECO:0000313" key="2">
    <source>
        <dbReference type="Proteomes" id="UP000271974"/>
    </source>
</evidence>
<proteinExistence type="predicted"/>
<evidence type="ECO:0008006" key="3">
    <source>
        <dbReference type="Google" id="ProtNLM"/>
    </source>
</evidence>
<dbReference type="Proteomes" id="UP000271974">
    <property type="component" value="Unassembled WGS sequence"/>
</dbReference>
<keyword evidence="2" id="KW-1185">Reference proteome</keyword>
<sequence>PDYIKHLHFLQQLTHDLTSSSAVGVSRDQRQKDTSSLLVLRRLVRLHLREKTVWVNYPAEKMHRPALLDVCVLAVLVLVLVLAPRTEAQQSEAPDRVCYGTRNRPARGGICGSAIPNAVASVCGRAGKRSGGATDTIDFSQFKKVERTRSFDLEKRDAFEFLQKRSSFTGIVCECCYNTWRKEMPSSFYRSGQALRALCVSVATTRVVSVSCASTANEGAIPDTPL</sequence>
<evidence type="ECO:0000313" key="1">
    <source>
        <dbReference type="EMBL" id="RUS74860.1"/>
    </source>
</evidence>
<dbReference type="EMBL" id="RQTK01000793">
    <property type="protein sequence ID" value="RUS74860.1"/>
    <property type="molecule type" value="Genomic_DNA"/>
</dbReference>